<protein>
    <recommendedName>
        <fullName evidence="6">GHMP kinase N-terminal domain-containing protein</fullName>
    </recommendedName>
</protein>
<dbReference type="GO" id="GO:0004335">
    <property type="term" value="F:galactokinase activity"/>
    <property type="evidence" value="ECO:0007669"/>
    <property type="project" value="InterPro"/>
</dbReference>
<comment type="similarity">
    <text evidence="1">Belongs to the GHMP kinase family. GalK subfamily.</text>
</comment>
<dbReference type="InterPro" id="IPR006204">
    <property type="entry name" value="GHMP_kinase_N_dom"/>
</dbReference>
<dbReference type="EMBL" id="UYYB01015279">
    <property type="protein sequence ID" value="VDM70247.1"/>
    <property type="molecule type" value="Genomic_DNA"/>
</dbReference>
<evidence type="ECO:0000256" key="5">
    <source>
        <dbReference type="ARBA" id="ARBA00022840"/>
    </source>
</evidence>
<organism evidence="7 8">
    <name type="scientific">Strongylus vulgaris</name>
    <name type="common">Blood worm</name>
    <dbReference type="NCBI Taxonomy" id="40348"/>
    <lineage>
        <taxon>Eukaryota</taxon>
        <taxon>Metazoa</taxon>
        <taxon>Ecdysozoa</taxon>
        <taxon>Nematoda</taxon>
        <taxon>Chromadorea</taxon>
        <taxon>Rhabditida</taxon>
        <taxon>Rhabditina</taxon>
        <taxon>Rhabditomorpha</taxon>
        <taxon>Strongyloidea</taxon>
        <taxon>Strongylidae</taxon>
        <taxon>Strongylus</taxon>
    </lineage>
</organism>
<dbReference type="Gene3D" id="3.30.230.10">
    <property type="match status" value="1"/>
</dbReference>
<dbReference type="InterPro" id="IPR020568">
    <property type="entry name" value="Ribosomal_Su5_D2-typ_SF"/>
</dbReference>
<feature type="domain" description="GHMP kinase N-terminal" evidence="6">
    <location>
        <begin position="50"/>
        <end position="96"/>
    </location>
</feature>
<dbReference type="GO" id="GO:0005524">
    <property type="term" value="F:ATP binding"/>
    <property type="evidence" value="ECO:0007669"/>
    <property type="project" value="UniProtKB-KW"/>
</dbReference>
<accession>A0A3P7J1A8</accession>
<name>A0A3P7J1A8_STRVU</name>
<dbReference type="InterPro" id="IPR000705">
    <property type="entry name" value="Galactokinase"/>
</dbReference>
<dbReference type="Pfam" id="PF00288">
    <property type="entry name" value="GHMP_kinases_N"/>
    <property type="match status" value="1"/>
</dbReference>
<keyword evidence="3" id="KW-0547">Nucleotide-binding</keyword>
<evidence type="ECO:0000256" key="3">
    <source>
        <dbReference type="ARBA" id="ARBA00022741"/>
    </source>
</evidence>
<evidence type="ECO:0000313" key="8">
    <source>
        <dbReference type="Proteomes" id="UP000270094"/>
    </source>
</evidence>
<dbReference type="SUPFAM" id="SSF54211">
    <property type="entry name" value="Ribosomal protein S5 domain 2-like"/>
    <property type="match status" value="1"/>
</dbReference>
<proteinExistence type="inferred from homology"/>
<dbReference type="Proteomes" id="UP000270094">
    <property type="component" value="Unassembled WGS sequence"/>
</dbReference>
<keyword evidence="4" id="KW-0418">Kinase</keyword>
<evidence type="ECO:0000259" key="6">
    <source>
        <dbReference type="Pfam" id="PF00288"/>
    </source>
</evidence>
<evidence type="ECO:0000256" key="2">
    <source>
        <dbReference type="ARBA" id="ARBA00022679"/>
    </source>
</evidence>
<dbReference type="PROSITE" id="PS00627">
    <property type="entry name" value="GHMP_KINASES_ATP"/>
    <property type="match status" value="1"/>
</dbReference>
<dbReference type="GO" id="GO:0005829">
    <property type="term" value="C:cytosol"/>
    <property type="evidence" value="ECO:0007669"/>
    <property type="project" value="TreeGrafter"/>
</dbReference>
<keyword evidence="5" id="KW-0067">ATP-binding</keyword>
<keyword evidence="2" id="KW-0808">Transferase</keyword>
<dbReference type="OrthoDB" id="187738at2759"/>
<evidence type="ECO:0000256" key="1">
    <source>
        <dbReference type="ARBA" id="ARBA00006566"/>
    </source>
</evidence>
<dbReference type="PANTHER" id="PTHR10457:SF7">
    <property type="entry name" value="GALACTOKINASE-RELATED"/>
    <property type="match status" value="1"/>
</dbReference>
<reference evidence="7 8" key="1">
    <citation type="submission" date="2018-11" db="EMBL/GenBank/DDBJ databases">
        <authorList>
            <consortium name="Pathogen Informatics"/>
        </authorList>
    </citation>
    <scope>NUCLEOTIDE SEQUENCE [LARGE SCALE GENOMIC DNA]</scope>
</reference>
<dbReference type="AlphaFoldDB" id="A0A3P7J1A8"/>
<dbReference type="PRINTS" id="PR00473">
    <property type="entry name" value="GALCTOKINASE"/>
</dbReference>
<evidence type="ECO:0000313" key="7">
    <source>
        <dbReference type="EMBL" id="VDM70247.1"/>
    </source>
</evidence>
<evidence type="ECO:0000256" key="4">
    <source>
        <dbReference type="ARBA" id="ARBA00022777"/>
    </source>
</evidence>
<dbReference type="InterPro" id="IPR014721">
    <property type="entry name" value="Ribsml_uS5_D2-typ_fold_subgr"/>
</dbReference>
<dbReference type="GO" id="GO:0006012">
    <property type="term" value="P:galactose metabolic process"/>
    <property type="evidence" value="ECO:0007669"/>
    <property type="project" value="InterPro"/>
</dbReference>
<gene>
    <name evidence="7" type="ORF">SVUK_LOCUS5245</name>
</gene>
<sequence length="154" mass="17459">MATECGTEILAAPNEESIIRIANVDDQYPEHVISIPSDWSGVSPPKWYDYVMCGWKGIIEKLKCNQIGFDILVEGTIPPSSGLSSSSSLVCAAALTTWMVHTKKIFENLTRYNFLFLYSNISDYNTLEKNSLIFALRLNTILAHRVVEWIRQQR</sequence>
<dbReference type="InterPro" id="IPR006203">
    <property type="entry name" value="GHMP_knse_ATP-bd_CS"/>
</dbReference>
<keyword evidence="8" id="KW-1185">Reference proteome</keyword>
<dbReference type="PANTHER" id="PTHR10457">
    <property type="entry name" value="MEVALONATE KINASE/GALACTOKINASE"/>
    <property type="match status" value="1"/>
</dbReference>